<evidence type="ECO:0000256" key="1">
    <source>
        <dbReference type="SAM" id="SignalP"/>
    </source>
</evidence>
<evidence type="ECO:0008006" key="4">
    <source>
        <dbReference type="Google" id="ProtNLM"/>
    </source>
</evidence>
<protein>
    <recommendedName>
        <fullName evidence="4">Lipoprotein</fullName>
    </recommendedName>
</protein>
<dbReference type="Proteomes" id="UP000038055">
    <property type="component" value="Unassembled WGS sequence"/>
</dbReference>
<dbReference type="STRING" id="28189.CCYN74_210019"/>
<keyword evidence="3" id="KW-1185">Reference proteome</keyword>
<dbReference type="eggNOG" id="ENOG50332IT">
    <property type="taxonomic scope" value="Bacteria"/>
</dbReference>
<dbReference type="PROSITE" id="PS51257">
    <property type="entry name" value="PROKAR_LIPOPROTEIN"/>
    <property type="match status" value="1"/>
</dbReference>
<feature type="chain" id="PRO_5002132033" description="Lipoprotein" evidence="1">
    <location>
        <begin position="18"/>
        <end position="134"/>
    </location>
</feature>
<organism evidence="2 3">
    <name type="scientific">Capnocytophaga cynodegmi</name>
    <dbReference type="NCBI Taxonomy" id="28189"/>
    <lineage>
        <taxon>Bacteria</taxon>
        <taxon>Pseudomonadati</taxon>
        <taxon>Bacteroidota</taxon>
        <taxon>Flavobacteriia</taxon>
        <taxon>Flavobacteriales</taxon>
        <taxon>Flavobacteriaceae</taxon>
        <taxon>Capnocytophaga</taxon>
    </lineage>
</organism>
<dbReference type="EMBL" id="CDOD01000014">
    <property type="protein sequence ID" value="CEN34540.1"/>
    <property type="molecule type" value="Genomic_DNA"/>
</dbReference>
<feature type="signal peptide" evidence="1">
    <location>
        <begin position="1"/>
        <end position="17"/>
    </location>
</feature>
<evidence type="ECO:0000313" key="3">
    <source>
        <dbReference type="Proteomes" id="UP000038055"/>
    </source>
</evidence>
<evidence type="ECO:0000313" key="2">
    <source>
        <dbReference type="EMBL" id="CEN34540.1"/>
    </source>
</evidence>
<keyword evidence="1" id="KW-0732">Signal</keyword>
<reference evidence="3" key="1">
    <citation type="submission" date="2015-01" db="EMBL/GenBank/DDBJ databases">
        <authorList>
            <person name="MANFREDI Pablo"/>
        </authorList>
    </citation>
    <scope>NUCLEOTIDE SEQUENCE [LARGE SCALE GENOMIC DNA]</scope>
    <source>
        <strain evidence="3">Ccyn2B</strain>
    </source>
</reference>
<dbReference type="RefSeq" id="WP_052456899.1">
    <property type="nucleotide sequence ID" value="NZ_CDOD01000014.1"/>
</dbReference>
<sequence>MKSFFCFFGFGVLSLLACVGNKDITQEQEEQIINNLFLEITRIVSNESCEDGSQWDFAPIGSKACGGPMGYIAYPKNIDVEAFLKKVAKYTQKQREFNQKWGIGSDCSIPARPKSVDCEGGKPIFRYDVTSVKH</sequence>
<gene>
    <name evidence="2" type="ORF">CCYN2B_210017</name>
</gene>
<dbReference type="AlphaFoldDB" id="A0A0B7H570"/>
<name>A0A0B7H570_9FLAO</name>
<accession>A0A0B7H570</accession>
<proteinExistence type="predicted"/>